<feature type="non-terminal residue" evidence="2">
    <location>
        <position position="1"/>
    </location>
</feature>
<comment type="caution">
    <text evidence="2">The sequence shown here is derived from an EMBL/GenBank/DDBJ whole genome shotgun (WGS) entry which is preliminary data.</text>
</comment>
<dbReference type="Proteomes" id="UP001165561">
    <property type="component" value="Unassembled WGS sequence"/>
</dbReference>
<feature type="compositionally biased region" description="Basic and acidic residues" evidence="1">
    <location>
        <begin position="157"/>
        <end position="171"/>
    </location>
</feature>
<sequence>EEAYTLARTASNDAALLDRAVLVSELAVARYLLHGVRAEEATVVADAAQMLRTLADQVADEPPIGQQEPVAAAAAGRADGPAHEVGAADGGPEEHESIEEAEPAGSASERTGSVRLDPPPGTAEVESVGFAPAEGTDTPRNHAWDAQGTEEVALPWELRESDERRASDHLSAEPGDEDPPRR</sequence>
<evidence type="ECO:0000256" key="1">
    <source>
        <dbReference type="SAM" id="MobiDB-lite"/>
    </source>
</evidence>
<organism evidence="2 3">
    <name type="scientific">Georgenia halotolerans</name>
    <dbReference type="NCBI Taxonomy" id="3028317"/>
    <lineage>
        <taxon>Bacteria</taxon>
        <taxon>Bacillati</taxon>
        <taxon>Actinomycetota</taxon>
        <taxon>Actinomycetes</taxon>
        <taxon>Micrococcales</taxon>
        <taxon>Bogoriellaceae</taxon>
        <taxon>Georgenia</taxon>
    </lineage>
</organism>
<gene>
    <name evidence="2" type="ORF">PU560_04980</name>
</gene>
<evidence type="ECO:0000313" key="2">
    <source>
        <dbReference type="EMBL" id="MDD9205821.1"/>
    </source>
</evidence>
<evidence type="ECO:0000313" key="3">
    <source>
        <dbReference type="Proteomes" id="UP001165561"/>
    </source>
</evidence>
<name>A0ABT5TUT3_9MICO</name>
<protein>
    <submittedName>
        <fullName evidence="2">Uncharacterized protein</fullName>
    </submittedName>
</protein>
<dbReference type="EMBL" id="JARACI010000671">
    <property type="protein sequence ID" value="MDD9205821.1"/>
    <property type="molecule type" value="Genomic_DNA"/>
</dbReference>
<accession>A0ABT5TUT3</accession>
<proteinExistence type="predicted"/>
<keyword evidence="3" id="KW-1185">Reference proteome</keyword>
<feature type="region of interest" description="Disordered" evidence="1">
    <location>
        <begin position="64"/>
        <end position="182"/>
    </location>
</feature>
<reference evidence="2" key="1">
    <citation type="submission" date="2023-02" db="EMBL/GenBank/DDBJ databases">
        <title>Georgenia sp.10Sc9-8, isolated from a soil sample collected from the Taklamakan desert.</title>
        <authorList>
            <person name="Liu S."/>
        </authorList>
    </citation>
    <scope>NUCLEOTIDE SEQUENCE</scope>
    <source>
        <strain evidence="2">10Sc9-8</strain>
    </source>
</reference>